<evidence type="ECO:0000313" key="1">
    <source>
        <dbReference type="EMBL" id="SFV49902.1"/>
    </source>
</evidence>
<name>A0A1W1B8R6_9ZZZZ</name>
<gene>
    <name evidence="1" type="ORF">MNB_SV-6-914</name>
</gene>
<dbReference type="AlphaFoldDB" id="A0A1W1B8R6"/>
<organism evidence="1">
    <name type="scientific">hydrothermal vent metagenome</name>
    <dbReference type="NCBI Taxonomy" id="652676"/>
    <lineage>
        <taxon>unclassified sequences</taxon>
        <taxon>metagenomes</taxon>
        <taxon>ecological metagenomes</taxon>
    </lineage>
</organism>
<sequence length="145" mass="17379">MFRKIKRSILKMFRELLVHHNKSLEFRAKTLTLMIALDEKITPCEEEMLKRVAHKIYSDDDGRADLLVDTVYEYFQKIQTKNGLNYEHLIIHVENDIKDHKRYAAKIDMEILKLFGECIDDEDDKIFHQRMLDFLENLKDEYGTV</sequence>
<reference evidence="1" key="1">
    <citation type="submission" date="2016-10" db="EMBL/GenBank/DDBJ databases">
        <authorList>
            <person name="de Groot N.N."/>
        </authorList>
    </citation>
    <scope>NUCLEOTIDE SEQUENCE</scope>
</reference>
<evidence type="ECO:0008006" key="2">
    <source>
        <dbReference type="Google" id="ProtNLM"/>
    </source>
</evidence>
<proteinExistence type="predicted"/>
<protein>
    <recommendedName>
        <fullName evidence="2">Co-chaperone DjlA N-terminal domain-containing protein</fullName>
    </recommendedName>
</protein>
<dbReference type="EMBL" id="FPHC01000004">
    <property type="protein sequence ID" value="SFV49902.1"/>
    <property type="molecule type" value="Genomic_DNA"/>
</dbReference>
<accession>A0A1W1B8R6</accession>